<dbReference type="AlphaFoldDB" id="A0A2T0PTR0"/>
<dbReference type="InterPro" id="IPR001509">
    <property type="entry name" value="Epimerase_deHydtase"/>
</dbReference>
<dbReference type="GO" id="GO:0016491">
    <property type="term" value="F:oxidoreductase activity"/>
    <property type="evidence" value="ECO:0007669"/>
    <property type="project" value="UniProtKB-KW"/>
</dbReference>
<accession>A0A2T0PTR0</accession>
<dbReference type="InterPro" id="IPR057326">
    <property type="entry name" value="KR_dom"/>
</dbReference>
<evidence type="ECO:0000256" key="2">
    <source>
        <dbReference type="ARBA" id="ARBA00023002"/>
    </source>
</evidence>
<evidence type="ECO:0000256" key="1">
    <source>
        <dbReference type="ARBA" id="ARBA00007637"/>
    </source>
</evidence>
<dbReference type="InterPro" id="IPR036291">
    <property type="entry name" value="NAD(P)-bd_dom_sf"/>
</dbReference>
<keyword evidence="7" id="KW-1185">Reference proteome</keyword>
<evidence type="ECO:0000259" key="5">
    <source>
        <dbReference type="SMART" id="SM00822"/>
    </source>
</evidence>
<comment type="similarity">
    <text evidence="1">Belongs to the NAD(P)-dependent epimerase/dehydratase family.</text>
</comment>
<dbReference type="PANTHER" id="PTHR43103:SF5">
    <property type="entry name" value="4-EPIMERASE, PUTATIVE (AFU_ORTHOLOGUE AFUA_7G00360)-RELATED"/>
    <property type="match status" value="1"/>
</dbReference>
<organism evidence="6 7">
    <name type="scientific">Allonocardiopsis opalescens</name>
    <dbReference type="NCBI Taxonomy" id="1144618"/>
    <lineage>
        <taxon>Bacteria</taxon>
        <taxon>Bacillati</taxon>
        <taxon>Actinomycetota</taxon>
        <taxon>Actinomycetes</taxon>
        <taxon>Streptosporangiales</taxon>
        <taxon>Allonocardiopsis</taxon>
    </lineage>
</organism>
<gene>
    <name evidence="6" type="ORF">CLV72_11049</name>
</gene>
<keyword evidence="2" id="KW-0560">Oxidoreductase</keyword>
<evidence type="ECO:0000256" key="3">
    <source>
        <dbReference type="ARBA" id="ARBA00023027"/>
    </source>
</evidence>
<dbReference type="Proteomes" id="UP000237846">
    <property type="component" value="Unassembled WGS sequence"/>
</dbReference>
<feature type="region of interest" description="Disordered" evidence="4">
    <location>
        <begin position="248"/>
        <end position="267"/>
    </location>
</feature>
<reference evidence="6 7" key="1">
    <citation type="submission" date="2018-03" db="EMBL/GenBank/DDBJ databases">
        <title>Genomic Encyclopedia of Archaeal and Bacterial Type Strains, Phase II (KMG-II): from individual species to whole genera.</title>
        <authorList>
            <person name="Goeker M."/>
        </authorList>
    </citation>
    <scope>NUCLEOTIDE SEQUENCE [LARGE SCALE GENOMIC DNA]</scope>
    <source>
        <strain evidence="6 7">DSM 45601</strain>
    </source>
</reference>
<sequence>MSAHIGTTVITGAAGRIGHTLRTALRADADRLVLLDRRPLQAEAANETCLKADLADLGALEDAFIGADAVVHLAGIPDEAPLPDLLADNVVGTHHVLEAARRTGVRRVVLASSNRLTGAYPIHHTVFPDEPPRPDGLYGVSKVAVEALGQLYADKFGLQVVALRIGSFEAEPTETRHLATWLSPRDLVGFTRAALTATGVTYTAAYAVSANTRRFWDLTAGQTQLGYRPLDNAADFAADFPDDDPFWTGGPQGGRYADPGYTLPHLP</sequence>
<keyword evidence="3" id="KW-0520">NAD</keyword>
<dbReference type="SUPFAM" id="SSF51735">
    <property type="entry name" value="NAD(P)-binding Rossmann-fold domains"/>
    <property type="match status" value="1"/>
</dbReference>
<feature type="domain" description="Ketoreductase" evidence="5">
    <location>
        <begin position="6"/>
        <end position="175"/>
    </location>
</feature>
<dbReference type="Gene3D" id="3.40.50.720">
    <property type="entry name" value="NAD(P)-binding Rossmann-like Domain"/>
    <property type="match status" value="1"/>
</dbReference>
<dbReference type="SMART" id="SM00822">
    <property type="entry name" value="PKS_KR"/>
    <property type="match status" value="1"/>
</dbReference>
<dbReference type="Pfam" id="PF01370">
    <property type="entry name" value="Epimerase"/>
    <property type="match status" value="1"/>
</dbReference>
<dbReference type="RefSeq" id="WP_106252392.1">
    <property type="nucleotide sequence ID" value="NZ_PVZC01000010.1"/>
</dbReference>
<comment type="caution">
    <text evidence="6">The sequence shown here is derived from an EMBL/GenBank/DDBJ whole genome shotgun (WGS) entry which is preliminary data.</text>
</comment>
<evidence type="ECO:0000313" key="7">
    <source>
        <dbReference type="Proteomes" id="UP000237846"/>
    </source>
</evidence>
<dbReference type="OrthoDB" id="8770295at2"/>
<dbReference type="EMBL" id="PVZC01000010">
    <property type="protein sequence ID" value="PRX92289.1"/>
    <property type="molecule type" value="Genomic_DNA"/>
</dbReference>
<protein>
    <submittedName>
        <fullName evidence="6">Uronate dehydrogenase</fullName>
    </submittedName>
</protein>
<evidence type="ECO:0000313" key="6">
    <source>
        <dbReference type="EMBL" id="PRX92289.1"/>
    </source>
</evidence>
<dbReference type="PANTHER" id="PTHR43103">
    <property type="entry name" value="NUCLEOSIDE-DIPHOSPHATE-SUGAR EPIMERASE"/>
    <property type="match status" value="1"/>
</dbReference>
<proteinExistence type="inferred from homology"/>
<name>A0A2T0PTR0_9ACTN</name>
<evidence type="ECO:0000256" key="4">
    <source>
        <dbReference type="SAM" id="MobiDB-lite"/>
    </source>
</evidence>